<dbReference type="AlphaFoldDB" id="A0A1V9ZA69"/>
<evidence type="ECO:0000256" key="1">
    <source>
        <dbReference type="SAM" id="Phobius"/>
    </source>
</evidence>
<feature type="transmembrane region" description="Helical" evidence="1">
    <location>
        <begin position="20"/>
        <end position="38"/>
    </location>
</feature>
<dbReference type="OrthoDB" id="61321at2759"/>
<dbReference type="SUPFAM" id="SSF49344">
    <property type="entry name" value="CBD9-like"/>
    <property type="match status" value="1"/>
</dbReference>
<comment type="caution">
    <text evidence="2">The sequence shown here is derived from an EMBL/GenBank/DDBJ whole genome shotgun (WGS) entry which is preliminary data.</text>
</comment>
<evidence type="ECO:0000313" key="3">
    <source>
        <dbReference type="Proteomes" id="UP000243217"/>
    </source>
</evidence>
<dbReference type="STRING" id="74557.A0A1V9ZA69"/>
<accession>A0A1V9ZA69</accession>
<dbReference type="CDD" id="cd09620">
    <property type="entry name" value="CBM9_like_3"/>
    <property type="match status" value="1"/>
</dbReference>
<reference evidence="2 3" key="1">
    <citation type="journal article" date="2014" name="Genome Biol. Evol.">
        <title>The secreted proteins of Achlya hypogyna and Thraustotheca clavata identify the ancestral oomycete secretome and reveal gene acquisitions by horizontal gene transfer.</title>
        <authorList>
            <person name="Misner I."/>
            <person name="Blouin N."/>
            <person name="Leonard G."/>
            <person name="Richards T.A."/>
            <person name="Lane C.E."/>
        </authorList>
    </citation>
    <scope>NUCLEOTIDE SEQUENCE [LARGE SCALE GENOMIC DNA]</scope>
    <source>
        <strain evidence="2 3">ATCC 34112</strain>
    </source>
</reference>
<evidence type="ECO:0008006" key="4">
    <source>
        <dbReference type="Google" id="ProtNLM"/>
    </source>
</evidence>
<keyword evidence="1" id="KW-0472">Membrane</keyword>
<protein>
    <recommendedName>
        <fullName evidence="4">Carbohydrate-binding domain-containing protein</fullName>
    </recommendedName>
</protein>
<keyword evidence="3" id="KW-1185">Reference proteome</keyword>
<sequence length="265" mass="29775">MYGTYDIPKPSQPLISTKHGVVAGIGIGILFCLIMNTYQHHWNTLPTLTLSAATDLGCFPLPTIDVPSCPSTIQADISQRLVDRSPFPQTHVDICYTDTSIELSFHAKEQINFMTNPEYGYNDNIWQYNVMETFISLGTQDPATYFEFEVSPTNQSYGAFVFNPHKDFSSPIGHFFVGANVDEARSFGISVSTQSNEETQMWSANASFPLTLFNVDIPQGTTWRMNFFRKITSPSIFPAQDCGAWNAPNQYNFHETPCFGLVRFV</sequence>
<evidence type="ECO:0000313" key="2">
    <source>
        <dbReference type="EMBL" id="OQR94906.1"/>
    </source>
</evidence>
<organism evidence="2 3">
    <name type="scientific">Thraustotheca clavata</name>
    <dbReference type="NCBI Taxonomy" id="74557"/>
    <lineage>
        <taxon>Eukaryota</taxon>
        <taxon>Sar</taxon>
        <taxon>Stramenopiles</taxon>
        <taxon>Oomycota</taxon>
        <taxon>Saprolegniomycetes</taxon>
        <taxon>Saprolegniales</taxon>
        <taxon>Achlyaceae</taxon>
        <taxon>Thraustotheca</taxon>
    </lineage>
</organism>
<keyword evidence="1" id="KW-1133">Transmembrane helix</keyword>
<name>A0A1V9ZA69_9STRA</name>
<keyword evidence="1" id="KW-0812">Transmembrane</keyword>
<dbReference type="EMBL" id="JNBS01002160">
    <property type="protein sequence ID" value="OQR94906.1"/>
    <property type="molecule type" value="Genomic_DNA"/>
</dbReference>
<gene>
    <name evidence="2" type="ORF">THRCLA_08068</name>
</gene>
<dbReference type="Proteomes" id="UP000243217">
    <property type="component" value="Unassembled WGS sequence"/>
</dbReference>
<dbReference type="Gene3D" id="2.60.40.1190">
    <property type="match status" value="1"/>
</dbReference>
<proteinExistence type="predicted"/>